<reference evidence="2" key="1">
    <citation type="journal article" date="2008" name="Nat. Genet.">
        <title>The Pristionchus pacificus genome provides a unique perspective on nematode lifestyle and parasitism.</title>
        <authorList>
            <person name="Dieterich C."/>
            <person name="Clifton S.W."/>
            <person name="Schuster L.N."/>
            <person name="Chinwalla A."/>
            <person name="Delehaunty K."/>
            <person name="Dinkelacker I."/>
            <person name="Fulton L."/>
            <person name="Fulton R."/>
            <person name="Godfrey J."/>
            <person name="Minx P."/>
            <person name="Mitreva M."/>
            <person name="Roeseler W."/>
            <person name="Tian H."/>
            <person name="Witte H."/>
            <person name="Yang S.P."/>
            <person name="Wilson R.K."/>
            <person name="Sommer R.J."/>
        </authorList>
    </citation>
    <scope>NUCLEOTIDE SEQUENCE [LARGE SCALE GENOMIC DNA]</scope>
    <source>
        <strain evidence="2">PS312</strain>
    </source>
</reference>
<dbReference type="Proteomes" id="UP000005239">
    <property type="component" value="Unassembled WGS sequence"/>
</dbReference>
<protein>
    <submittedName>
        <fullName evidence="1">Uncharacterized protein</fullName>
    </submittedName>
</protein>
<dbReference type="EnsemblMetazoa" id="PPA04457.1">
    <property type="protein sequence ID" value="PPA04457.1"/>
    <property type="gene ID" value="WBGene00094011"/>
</dbReference>
<accession>A0A8R1U4A9</accession>
<evidence type="ECO:0000313" key="2">
    <source>
        <dbReference type="Proteomes" id="UP000005239"/>
    </source>
</evidence>
<gene>
    <name evidence="1" type="primary">WBGene00094011</name>
</gene>
<dbReference type="AlphaFoldDB" id="A0A2A6C5Q4"/>
<accession>A0A2A6C5Q4</accession>
<sequence>MWRVSLLFLILVSSSESRVKFTYSEFLDGSDLKTVSETDFACPQGCMVYTATENVNLVIINKATKVEITNLNTLANNNNNDRSYLFGMTLPAATYTLKEKNGFTGTQFSLYVVANNAPNYGQSLRVAEAFDWKTFSSTSGMITVMTRGTGIRMVSLNSDGSKEMTPQIYAAGYDAPTKDECWAVYKANSLSHAQQSQIDVIGPIATIRFDGLQAGTAASVKVSGDIMTDMSDMRNSLTISSPGFHGCFHASANLYQYNMNKLDRRFRSDLDQGVTIRVRSKLWITVETDALYISGLQDQTLKLMGTEEYSPPVPFSVNKVDVHLTWQRLNQNSYFAIQMDATKGAATSSLLLSLFTSVFALIR</sequence>
<keyword evidence="2" id="KW-1185">Reference proteome</keyword>
<reference evidence="1" key="2">
    <citation type="submission" date="2022-06" db="UniProtKB">
        <authorList>
            <consortium name="EnsemblMetazoa"/>
        </authorList>
    </citation>
    <scope>IDENTIFICATION</scope>
    <source>
        <strain evidence="1">PS312</strain>
    </source>
</reference>
<evidence type="ECO:0000313" key="1">
    <source>
        <dbReference type="EnsemblMetazoa" id="PPA04457.1"/>
    </source>
</evidence>
<name>A0A2A6C5Q4_PRIPA</name>
<organism evidence="1 2">
    <name type="scientific">Pristionchus pacificus</name>
    <name type="common">Parasitic nematode worm</name>
    <dbReference type="NCBI Taxonomy" id="54126"/>
    <lineage>
        <taxon>Eukaryota</taxon>
        <taxon>Metazoa</taxon>
        <taxon>Ecdysozoa</taxon>
        <taxon>Nematoda</taxon>
        <taxon>Chromadorea</taxon>
        <taxon>Rhabditida</taxon>
        <taxon>Rhabditina</taxon>
        <taxon>Diplogasteromorpha</taxon>
        <taxon>Diplogasteroidea</taxon>
        <taxon>Neodiplogasteridae</taxon>
        <taxon>Pristionchus</taxon>
    </lineage>
</organism>
<proteinExistence type="predicted"/>